<sequence>MSHIPNVLNSKEAAFHGLGRPLTL</sequence>
<dbReference type="EMBL" id="GBXM01039773">
    <property type="protein sequence ID" value="JAH68804.1"/>
    <property type="molecule type" value="Transcribed_RNA"/>
</dbReference>
<evidence type="ECO:0000313" key="1">
    <source>
        <dbReference type="EMBL" id="JAH68804.1"/>
    </source>
</evidence>
<accession>A0A0E9USH8</accession>
<dbReference type="AlphaFoldDB" id="A0A0E9USH8"/>
<reference evidence="1" key="2">
    <citation type="journal article" date="2015" name="Fish Shellfish Immunol.">
        <title>Early steps in the European eel (Anguilla anguilla)-Vibrio vulnificus interaction in the gills: Role of the RtxA13 toxin.</title>
        <authorList>
            <person name="Callol A."/>
            <person name="Pajuelo D."/>
            <person name="Ebbesson L."/>
            <person name="Teles M."/>
            <person name="MacKenzie S."/>
            <person name="Amaro C."/>
        </authorList>
    </citation>
    <scope>NUCLEOTIDE SEQUENCE</scope>
</reference>
<name>A0A0E9USH8_ANGAN</name>
<protein>
    <submittedName>
        <fullName evidence="1">Uncharacterized protein</fullName>
    </submittedName>
</protein>
<organism evidence="1">
    <name type="scientific">Anguilla anguilla</name>
    <name type="common">European freshwater eel</name>
    <name type="synonym">Muraena anguilla</name>
    <dbReference type="NCBI Taxonomy" id="7936"/>
    <lineage>
        <taxon>Eukaryota</taxon>
        <taxon>Metazoa</taxon>
        <taxon>Chordata</taxon>
        <taxon>Craniata</taxon>
        <taxon>Vertebrata</taxon>
        <taxon>Euteleostomi</taxon>
        <taxon>Actinopterygii</taxon>
        <taxon>Neopterygii</taxon>
        <taxon>Teleostei</taxon>
        <taxon>Anguilliformes</taxon>
        <taxon>Anguillidae</taxon>
        <taxon>Anguilla</taxon>
    </lineage>
</organism>
<reference evidence="1" key="1">
    <citation type="submission" date="2014-11" db="EMBL/GenBank/DDBJ databases">
        <authorList>
            <person name="Amaro Gonzalez C."/>
        </authorList>
    </citation>
    <scope>NUCLEOTIDE SEQUENCE</scope>
</reference>
<proteinExistence type="predicted"/>